<dbReference type="GO" id="GO:0008278">
    <property type="term" value="C:cohesin complex"/>
    <property type="evidence" value="ECO:0007669"/>
    <property type="project" value="InterPro"/>
</dbReference>
<evidence type="ECO:0000259" key="5">
    <source>
        <dbReference type="Pfam" id="PF04824"/>
    </source>
</evidence>
<dbReference type="PANTHER" id="PTHR12585">
    <property type="entry name" value="SCC1 / RAD21 FAMILY MEMBER"/>
    <property type="match status" value="1"/>
</dbReference>
<evidence type="ECO:0000256" key="4">
    <source>
        <dbReference type="SAM" id="MobiDB-lite"/>
    </source>
</evidence>
<sequence>MFFSHTFLARKGPLGTVWCAAHLQHRLKKSHYTSTDIPSTVERIMWPEVPIALRMSGHLLLGVVRIYSKQVDYLYDYCNDVRITINRVFTFVNVNLPEDANHAPYHSVTLPQTFDLDALDVDDFFKDWGQDSHMKSLDDITMMGIDIQWLLTLADQVPTGKDPYVVISFNEDDFRGSSPTQENLASETQPLEDVPPPVQPDSHFGHVDQSPQSRIGFDERTIGNSSPKDLPSIEIMRNAKHGFDFNNSPILPDRADPDKYLEEQILKEKGKHTPVRADEVFPDGHSPSSHRHEEQHSFEHLDTSINFGGFHRTPEMEIQVTPPVAQPKVQRKKRKRKQFFDESTVFSNQHMKNALSDTAGVRRVKQNCPCSLLDIWKVNKRLKKDGVFFEPLISGSCAALQDIHREDFITSKPHLIISEKEHQETNVSQSMHVNGDNIEIEYLRCNEDSSPGRFIPLFSNMTPPSIGRSRRSQHTPKNSNHDFQSERLETSEGYGTLPITTVGLSSGLPDSEMRTPETFLGDGILHEHTALFDIPELLDSAGELGFLEQEDNSPAGSKGTPEFGLPSINQGTPEFGEMSARTRAVAQYLKRQSSTNPFSSKSGESSSVDLSMNTILEGKPRKICARMFSETLVLKNYGLVDLHQEGAYNDITLKISPQLSKGQFSG</sequence>
<dbReference type="InterPro" id="IPR039781">
    <property type="entry name" value="Rad21/Rec8-like"/>
</dbReference>
<evidence type="ECO:0000256" key="3">
    <source>
        <dbReference type="ARBA" id="ARBA00023242"/>
    </source>
</evidence>
<dbReference type="Pfam" id="PF04824">
    <property type="entry name" value="Rad21_Rec8"/>
    <property type="match status" value="1"/>
</dbReference>
<evidence type="ECO:0000256" key="1">
    <source>
        <dbReference type="ARBA" id="ARBA00004123"/>
    </source>
</evidence>
<dbReference type="InterPro" id="IPR036390">
    <property type="entry name" value="WH_DNA-bd_sf"/>
</dbReference>
<evidence type="ECO:0000259" key="6">
    <source>
        <dbReference type="Pfam" id="PF04825"/>
    </source>
</evidence>
<proteinExistence type="inferred from homology"/>
<evidence type="ECO:0000256" key="2">
    <source>
        <dbReference type="ARBA" id="ARBA00009870"/>
    </source>
</evidence>
<name>A0A2Z7ALK4_9LAMI</name>
<dbReference type="GO" id="GO:0003682">
    <property type="term" value="F:chromatin binding"/>
    <property type="evidence" value="ECO:0007669"/>
    <property type="project" value="TreeGrafter"/>
</dbReference>
<feature type="compositionally biased region" description="Basic and acidic residues" evidence="4">
    <location>
        <begin position="479"/>
        <end position="489"/>
    </location>
</feature>
<protein>
    <submittedName>
        <fullName evidence="7">Sister chromatid cohesion 1 protein 3-like</fullName>
    </submittedName>
</protein>
<feature type="region of interest" description="Disordered" evidence="4">
    <location>
        <begin position="464"/>
        <end position="489"/>
    </location>
</feature>
<dbReference type="GO" id="GO:0005634">
    <property type="term" value="C:nucleus"/>
    <property type="evidence" value="ECO:0007669"/>
    <property type="project" value="UniProtKB-SubCell"/>
</dbReference>
<evidence type="ECO:0000313" key="7">
    <source>
        <dbReference type="EMBL" id="KZV20069.1"/>
    </source>
</evidence>
<keyword evidence="8" id="KW-1185">Reference proteome</keyword>
<dbReference type="PANTHER" id="PTHR12585:SF55">
    <property type="entry name" value="SISTER CHROMATID COHESION 1 PROTEIN 3"/>
    <property type="match status" value="1"/>
</dbReference>
<gene>
    <name evidence="7" type="ORF">F511_19837</name>
</gene>
<keyword evidence="3" id="KW-0539">Nucleus</keyword>
<organism evidence="7 8">
    <name type="scientific">Dorcoceras hygrometricum</name>
    <dbReference type="NCBI Taxonomy" id="472368"/>
    <lineage>
        <taxon>Eukaryota</taxon>
        <taxon>Viridiplantae</taxon>
        <taxon>Streptophyta</taxon>
        <taxon>Embryophyta</taxon>
        <taxon>Tracheophyta</taxon>
        <taxon>Spermatophyta</taxon>
        <taxon>Magnoliopsida</taxon>
        <taxon>eudicotyledons</taxon>
        <taxon>Gunneridae</taxon>
        <taxon>Pentapetalae</taxon>
        <taxon>asterids</taxon>
        <taxon>lamiids</taxon>
        <taxon>Lamiales</taxon>
        <taxon>Gesneriaceae</taxon>
        <taxon>Didymocarpoideae</taxon>
        <taxon>Trichosporeae</taxon>
        <taxon>Loxocarpinae</taxon>
        <taxon>Dorcoceras</taxon>
    </lineage>
</organism>
<comment type="subcellular location">
    <subcellularLocation>
        <location evidence="1">Nucleus</location>
    </subcellularLocation>
</comment>
<dbReference type="InterPro" id="IPR023093">
    <property type="entry name" value="ScpA-like_C"/>
</dbReference>
<dbReference type="Pfam" id="PF04825">
    <property type="entry name" value="Rad21_Rec8_N"/>
    <property type="match status" value="1"/>
</dbReference>
<feature type="domain" description="Rad21/Rec8-like protein N-terminal" evidence="6">
    <location>
        <begin position="1"/>
        <end position="101"/>
    </location>
</feature>
<dbReference type="InterPro" id="IPR006910">
    <property type="entry name" value="Rad21_Rec8_N"/>
</dbReference>
<dbReference type="InterPro" id="IPR006909">
    <property type="entry name" value="Rad21/Rec8_C_eu"/>
</dbReference>
<evidence type="ECO:0000313" key="8">
    <source>
        <dbReference type="Proteomes" id="UP000250235"/>
    </source>
</evidence>
<dbReference type="EMBL" id="KV016229">
    <property type="protein sequence ID" value="KZV20069.1"/>
    <property type="molecule type" value="Genomic_DNA"/>
</dbReference>
<dbReference type="GO" id="GO:0007062">
    <property type="term" value="P:sister chromatid cohesion"/>
    <property type="evidence" value="ECO:0007669"/>
    <property type="project" value="InterPro"/>
</dbReference>
<dbReference type="GO" id="GO:1990414">
    <property type="term" value="P:replication-born double-strand break repair via sister chromatid exchange"/>
    <property type="evidence" value="ECO:0007669"/>
    <property type="project" value="TreeGrafter"/>
</dbReference>
<reference evidence="7 8" key="1">
    <citation type="journal article" date="2015" name="Proc. Natl. Acad. Sci. U.S.A.">
        <title>The resurrection genome of Boea hygrometrica: A blueprint for survival of dehydration.</title>
        <authorList>
            <person name="Xiao L."/>
            <person name="Yang G."/>
            <person name="Zhang L."/>
            <person name="Yang X."/>
            <person name="Zhao S."/>
            <person name="Ji Z."/>
            <person name="Zhou Q."/>
            <person name="Hu M."/>
            <person name="Wang Y."/>
            <person name="Chen M."/>
            <person name="Xu Y."/>
            <person name="Jin H."/>
            <person name="Xiao X."/>
            <person name="Hu G."/>
            <person name="Bao F."/>
            <person name="Hu Y."/>
            <person name="Wan P."/>
            <person name="Li L."/>
            <person name="Deng X."/>
            <person name="Kuang T."/>
            <person name="Xiang C."/>
            <person name="Zhu J.K."/>
            <person name="Oliver M.J."/>
            <person name="He Y."/>
        </authorList>
    </citation>
    <scope>NUCLEOTIDE SEQUENCE [LARGE SCALE GENOMIC DNA]</scope>
    <source>
        <strain evidence="8">cv. XS01</strain>
    </source>
</reference>
<dbReference type="AlphaFoldDB" id="A0A2Z7ALK4"/>
<dbReference type="Proteomes" id="UP000250235">
    <property type="component" value="Unassembled WGS sequence"/>
</dbReference>
<dbReference type="CDD" id="cd21793">
    <property type="entry name" value="Rad21_Rec8_M_AtSYN1-like"/>
    <property type="match status" value="1"/>
</dbReference>
<feature type="domain" description="Rad21/Rec8-like protein C-terminal eukaryotic" evidence="5">
    <location>
        <begin position="610"/>
        <end position="658"/>
    </location>
</feature>
<dbReference type="SUPFAM" id="SSF46785">
    <property type="entry name" value="Winged helix' DNA-binding domain"/>
    <property type="match status" value="1"/>
</dbReference>
<comment type="similarity">
    <text evidence="2">Belongs to the rad21 family.</text>
</comment>
<accession>A0A2Z7ALK4</accession>
<dbReference type="Gene3D" id="1.10.10.580">
    <property type="entry name" value="Structural maintenance of chromosome 1. Chain E"/>
    <property type="match status" value="1"/>
</dbReference>
<dbReference type="OrthoDB" id="10071381at2759"/>